<dbReference type="Gene3D" id="3.50.50.60">
    <property type="entry name" value="FAD/NAD(P)-binding domain"/>
    <property type="match status" value="1"/>
</dbReference>
<accession>A0A1S6IZY5</accession>
<protein>
    <recommendedName>
        <fullName evidence="8">FAD-dependent oxidoreductase</fullName>
    </recommendedName>
</protein>
<evidence type="ECO:0000256" key="1">
    <source>
        <dbReference type="ARBA" id="ARBA00022485"/>
    </source>
</evidence>
<proteinExistence type="predicted"/>
<evidence type="ECO:0000256" key="3">
    <source>
        <dbReference type="ARBA" id="ARBA00023002"/>
    </source>
</evidence>
<dbReference type="PANTHER" id="PTHR43498">
    <property type="entry name" value="FERREDOXIN:COB-COM HETERODISULFIDE REDUCTASE SUBUNIT A"/>
    <property type="match status" value="1"/>
</dbReference>
<dbReference type="Proteomes" id="UP000189464">
    <property type="component" value="Chromosome"/>
</dbReference>
<sequence length="579" mass="63725">MKKLILILLALLLSLGGYFYSSQWQRADIVIIGGGFDGCAAARSAAATGPDKKIMLVVTEPVQMLGGLGTAGGQNFTDIRLWQGNLVTQGSFGRWFARAGQFYNTQRMSEIINEDLAQFNNIKILYSYDIEEVRTNGNDIKEIQLRQIYRQESGEIAWGQDVARIKGKIFIDASMDGRLTRLAGNNLSVGRADWPAEYLPAPENNSLARQQAATLMFQVKGVKTPSKNMRIQDWEFVRDAKGSWGLAGGKGAFTTNPKVIAFNDKYGPQGFAIKPINAAANGKDSDIWWINCLLIFNVAGHAQERDKGSDRFPEQNLPQELTVDQAWVQAREFLKNPDFLAALREFKVQDTVNGSWYGFGEAELVLDNQGQPVVGETLYIRETLHSIQGGPNSAEETSNKAGKETNLTKAALENSKYAITTLEAQLAAAHPSNSDTTTDADNYHNRIGLGYYMMDINAFIPEDLKASGSYDWPVTQHLRPDWQQAGGQPKNPVYLPFEALLPSTTNNLLVPGYAASISSFAWAELRVLPNLAVLGDAAGAAAVRAIEKNTVPRSFGEQDIAWLQQKLRQLGAIIDKNPV</sequence>
<keyword evidence="3" id="KW-0560">Oxidoreductase</keyword>
<keyword evidence="1" id="KW-0004">4Fe-4S</keyword>
<dbReference type="InterPro" id="IPR036188">
    <property type="entry name" value="FAD/NAD-bd_sf"/>
</dbReference>
<gene>
    <name evidence="6" type="ORF">B0537_15410</name>
</gene>
<keyword evidence="5" id="KW-0411">Iron-sulfur</keyword>
<dbReference type="KEGG" id="dfg:B0537_15410"/>
<dbReference type="GO" id="GO:0016491">
    <property type="term" value="F:oxidoreductase activity"/>
    <property type="evidence" value="ECO:0007669"/>
    <property type="project" value="UniProtKB-KW"/>
</dbReference>
<evidence type="ECO:0000313" key="6">
    <source>
        <dbReference type="EMBL" id="AQS60333.1"/>
    </source>
</evidence>
<dbReference type="Pfam" id="PF12831">
    <property type="entry name" value="FAD_oxidored"/>
    <property type="match status" value="2"/>
</dbReference>
<evidence type="ECO:0000256" key="5">
    <source>
        <dbReference type="ARBA" id="ARBA00023014"/>
    </source>
</evidence>
<dbReference type="InterPro" id="IPR039650">
    <property type="entry name" value="HdrA-like"/>
</dbReference>
<dbReference type="AlphaFoldDB" id="A0A1S6IZY5"/>
<keyword evidence="4" id="KW-0408">Iron</keyword>
<evidence type="ECO:0008006" key="8">
    <source>
        <dbReference type="Google" id="ProtNLM"/>
    </source>
</evidence>
<dbReference type="OrthoDB" id="1784462at2"/>
<dbReference type="PANTHER" id="PTHR43498:SF1">
    <property type="entry name" value="COB--COM HETERODISULFIDE REDUCTASE IRON-SULFUR SUBUNIT A"/>
    <property type="match status" value="1"/>
</dbReference>
<evidence type="ECO:0000256" key="4">
    <source>
        <dbReference type="ARBA" id="ARBA00023004"/>
    </source>
</evidence>
<dbReference type="EMBL" id="CP019698">
    <property type="protein sequence ID" value="AQS60333.1"/>
    <property type="molecule type" value="Genomic_DNA"/>
</dbReference>
<dbReference type="GO" id="GO:0051539">
    <property type="term" value="F:4 iron, 4 sulfur cluster binding"/>
    <property type="evidence" value="ECO:0007669"/>
    <property type="project" value="UniProtKB-KW"/>
</dbReference>
<evidence type="ECO:0000256" key="2">
    <source>
        <dbReference type="ARBA" id="ARBA00022723"/>
    </source>
</evidence>
<dbReference type="RefSeq" id="WP_077715367.1">
    <property type="nucleotide sequence ID" value="NZ_CP019698.1"/>
</dbReference>
<keyword evidence="2" id="KW-0479">Metal-binding</keyword>
<name>A0A1S6IZY5_9FIRM</name>
<dbReference type="STRING" id="1833852.B0537_15410"/>
<reference evidence="6 7" key="1">
    <citation type="journal article" date="2016" name="Int. J. Syst. Evol. Microbiol.">
        <title>Desulfotomaculum ferrireducens sp. nov., a moderately thermophilic sulfate-reducing and dissimilatory Fe(III)-reducing bacterium isolated from compost.</title>
        <authorList>
            <person name="Yang G."/>
            <person name="Guo J."/>
            <person name="Zhuang L."/>
            <person name="Yuan Y."/>
            <person name="Zhou S."/>
        </authorList>
    </citation>
    <scope>NUCLEOTIDE SEQUENCE [LARGE SCALE GENOMIC DNA]</scope>
    <source>
        <strain evidence="6 7">GSS09</strain>
    </source>
</reference>
<evidence type="ECO:0000313" key="7">
    <source>
        <dbReference type="Proteomes" id="UP000189464"/>
    </source>
</evidence>
<organism evidence="6 7">
    <name type="scientific">Desulforamulus ferrireducens</name>
    <dbReference type="NCBI Taxonomy" id="1833852"/>
    <lineage>
        <taxon>Bacteria</taxon>
        <taxon>Bacillati</taxon>
        <taxon>Bacillota</taxon>
        <taxon>Clostridia</taxon>
        <taxon>Eubacteriales</taxon>
        <taxon>Peptococcaceae</taxon>
        <taxon>Desulforamulus</taxon>
    </lineage>
</organism>
<keyword evidence="7" id="KW-1185">Reference proteome</keyword>
<dbReference type="SUPFAM" id="SSF51905">
    <property type="entry name" value="FAD/NAD(P)-binding domain"/>
    <property type="match status" value="1"/>
</dbReference>
<dbReference type="GO" id="GO:0046872">
    <property type="term" value="F:metal ion binding"/>
    <property type="evidence" value="ECO:0007669"/>
    <property type="project" value="UniProtKB-KW"/>
</dbReference>